<gene>
    <name evidence="3" type="ORF">UF78_03315</name>
</gene>
<feature type="region of interest" description="Disordered" evidence="1">
    <location>
        <begin position="114"/>
        <end position="140"/>
    </location>
</feature>
<dbReference type="Pfam" id="PF10986">
    <property type="entry name" value="ZrgA"/>
    <property type="match status" value="1"/>
</dbReference>
<protein>
    <submittedName>
        <fullName evidence="3">Zinc-binding protein</fullName>
    </submittedName>
</protein>
<proteinExistence type="predicted"/>
<dbReference type="InterPro" id="IPR021253">
    <property type="entry name" value="ZrgA-like"/>
</dbReference>
<keyword evidence="2" id="KW-0732">Signal</keyword>
<evidence type="ECO:0000256" key="1">
    <source>
        <dbReference type="SAM" id="MobiDB-lite"/>
    </source>
</evidence>
<reference evidence="3 4" key="1">
    <citation type="submission" date="2015-02" db="EMBL/GenBank/DDBJ databases">
        <title>Draft genome sequence of Pseudomonas stutzeri NT0128 isolated from wheat (Triticum turgidum) rhizosphere.</title>
        <authorList>
            <person name="Tovi N."/>
            <person name="Frenk S."/>
            <person name="Hadar Y."/>
            <person name="Minz D."/>
        </authorList>
    </citation>
    <scope>NUCLEOTIDE SEQUENCE [LARGE SCALE GENOMIC DNA]</scope>
    <source>
        <strain evidence="3 4">NT0128</strain>
    </source>
</reference>
<feature type="chain" id="PRO_5002338254" evidence="2">
    <location>
        <begin position="20"/>
        <end position="199"/>
    </location>
</feature>
<dbReference type="AlphaFoldDB" id="A0A0D9ASC8"/>
<dbReference type="EMBL" id="JYHV01000010">
    <property type="protein sequence ID" value="KJH83667.1"/>
    <property type="molecule type" value="Genomic_DNA"/>
</dbReference>
<dbReference type="PATRIC" id="fig|316.101.peg.1509"/>
<feature type="signal peptide" evidence="2">
    <location>
        <begin position="1"/>
        <end position="19"/>
    </location>
</feature>
<dbReference type="Proteomes" id="UP000032487">
    <property type="component" value="Unassembled WGS sequence"/>
</dbReference>
<accession>A0A0D9ASC8</accession>
<evidence type="ECO:0000256" key="2">
    <source>
        <dbReference type="SAM" id="SignalP"/>
    </source>
</evidence>
<name>A0A0D9ASC8_STUST</name>
<sequence length="199" mass="21882">MRRLLLALPFALLPGFALAAEHHDHDHDHHDSLGAHEHGAAELDAALEGSTLEIDLRSPAMNLVGFEHAPSSDADKRKIADARKWLEQPDTLFGLPAAANCKLVETGLESPLFEGAAHDHDHGDEHEHEHEHDDDQEGQHSEIHAHYHFDCATPQTIQALDLQELFKAFPGTKKIQAQLIGPNGQRGAQLDASQPRATF</sequence>
<feature type="compositionally biased region" description="Basic and acidic residues" evidence="1">
    <location>
        <begin position="116"/>
        <end position="140"/>
    </location>
</feature>
<dbReference type="OrthoDB" id="7346546at2"/>
<evidence type="ECO:0000313" key="4">
    <source>
        <dbReference type="Proteomes" id="UP000032487"/>
    </source>
</evidence>
<comment type="caution">
    <text evidence="3">The sequence shown here is derived from an EMBL/GenBank/DDBJ whole genome shotgun (WGS) entry which is preliminary data.</text>
</comment>
<dbReference type="RefSeq" id="WP_045160613.1">
    <property type="nucleotide sequence ID" value="NZ_JYHV01000010.1"/>
</dbReference>
<organism evidence="3 4">
    <name type="scientific">Stutzerimonas stutzeri</name>
    <name type="common">Pseudomonas stutzeri</name>
    <dbReference type="NCBI Taxonomy" id="316"/>
    <lineage>
        <taxon>Bacteria</taxon>
        <taxon>Pseudomonadati</taxon>
        <taxon>Pseudomonadota</taxon>
        <taxon>Gammaproteobacteria</taxon>
        <taxon>Pseudomonadales</taxon>
        <taxon>Pseudomonadaceae</taxon>
        <taxon>Stutzerimonas</taxon>
    </lineage>
</organism>
<evidence type="ECO:0000313" key="3">
    <source>
        <dbReference type="EMBL" id="KJH83667.1"/>
    </source>
</evidence>